<dbReference type="Proteomes" id="UP000886251">
    <property type="component" value="Unassembled WGS sequence"/>
</dbReference>
<reference evidence="1" key="1">
    <citation type="journal article" date="2020" name="mSystems">
        <title>Genome- and Community-Level Interaction Insights into Carbon Utilization and Element Cycling Functions of Hydrothermarchaeota in Hydrothermal Sediment.</title>
        <authorList>
            <person name="Zhou Z."/>
            <person name="Liu Y."/>
            <person name="Xu W."/>
            <person name="Pan J."/>
            <person name="Luo Z.H."/>
            <person name="Li M."/>
        </authorList>
    </citation>
    <scope>NUCLEOTIDE SEQUENCE [LARGE SCALE GENOMIC DNA]</scope>
    <source>
        <strain evidence="1">HyVt-443</strain>
    </source>
</reference>
<dbReference type="AlphaFoldDB" id="A0A831W4E4"/>
<sequence length="140" mass="15950">MTDEDKDEKTLNRLLYPNPFEEEGEAPFAVDEEGIPILEEVVQPKPEPPPVPEVEQLSDPKERKALDYDALLSTMRAYLKSQLEADMESILQEVVPEAITAASASLEEALRQELARRLEQRTSEVIDRLLEQQLNSRLFS</sequence>
<gene>
    <name evidence="1" type="ORF">ENI96_13940</name>
</gene>
<proteinExistence type="predicted"/>
<dbReference type="EMBL" id="DRKP01000176">
    <property type="protein sequence ID" value="HEB97519.1"/>
    <property type="molecule type" value="Genomic_DNA"/>
</dbReference>
<accession>A0A831W4E4</accession>
<organism evidence="1">
    <name type="scientific">Sedimenticola thiotaurini</name>
    <dbReference type="NCBI Taxonomy" id="1543721"/>
    <lineage>
        <taxon>Bacteria</taxon>
        <taxon>Pseudomonadati</taxon>
        <taxon>Pseudomonadota</taxon>
        <taxon>Gammaproteobacteria</taxon>
        <taxon>Chromatiales</taxon>
        <taxon>Sedimenticolaceae</taxon>
        <taxon>Sedimenticola</taxon>
    </lineage>
</organism>
<comment type="caution">
    <text evidence="1">The sequence shown here is derived from an EMBL/GenBank/DDBJ whole genome shotgun (WGS) entry which is preliminary data.</text>
</comment>
<evidence type="ECO:0000313" key="1">
    <source>
        <dbReference type="EMBL" id="HEB97519.1"/>
    </source>
</evidence>
<protein>
    <submittedName>
        <fullName evidence="1">Uncharacterized protein</fullName>
    </submittedName>
</protein>
<name>A0A831W4E4_9GAMM</name>